<evidence type="ECO:0000313" key="2">
    <source>
        <dbReference type="Proteomes" id="UP000001996"/>
    </source>
</evidence>
<keyword evidence="2" id="KW-1185">Reference proteome</keyword>
<gene>
    <name evidence="1" type="ORF">LELG_03086</name>
</gene>
<dbReference type="VEuPathDB" id="FungiDB:LELG_03086"/>
<name>A5E0E9_LODEL</name>
<evidence type="ECO:0000313" key="1">
    <source>
        <dbReference type="EMBL" id="EDK44906.1"/>
    </source>
</evidence>
<organism evidence="1 2">
    <name type="scientific">Lodderomyces elongisporus (strain ATCC 11503 / CBS 2605 / JCM 1781 / NBRC 1676 / NRRL YB-4239)</name>
    <name type="common">Yeast</name>
    <name type="synonym">Saccharomyces elongisporus</name>
    <dbReference type="NCBI Taxonomy" id="379508"/>
    <lineage>
        <taxon>Eukaryota</taxon>
        <taxon>Fungi</taxon>
        <taxon>Dikarya</taxon>
        <taxon>Ascomycota</taxon>
        <taxon>Saccharomycotina</taxon>
        <taxon>Pichiomycetes</taxon>
        <taxon>Debaryomycetaceae</taxon>
        <taxon>Candida/Lodderomyces clade</taxon>
        <taxon>Lodderomyces</taxon>
    </lineage>
</organism>
<dbReference type="Proteomes" id="UP000001996">
    <property type="component" value="Unassembled WGS sequence"/>
</dbReference>
<reference evidence="1 2" key="1">
    <citation type="journal article" date="2009" name="Nature">
        <title>Evolution of pathogenicity and sexual reproduction in eight Candida genomes.</title>
        <authorList>
            <person name="Butler G."/>
            <person name="Rasmussen M.D."/>
            <person name="Lin M.F."/>
            <person name="Santos M.A."/>
            <person name="Sakthikumar S."/>
            <person name="Munro C.A."/>
            <person name="Rheinbay E."/>
            <person name="Grabherr M."/>
            <person name="Forche A."/>
            <person name="Reedy J.L."/>
            <person name="Agrafioti I."/>
            <person name="Arnaud M.B."/>
            <person name="Bates S."/>
            <person name="Brown A.J."/>
            <person name="Brunke S."/>
            <person name="Costanzo M.C."/>
            <person name="Fitzpatrick D.A."/>
            <person name="de Groot P.W."/>
            <person name="Harris D."/>
            <person name="Hoyer L.L."/>
            <person name="Hube B."/>
            <person name="Klis F.M."/>
            <person name="Kodira C."/>
            <person name="Lennard N."/>
            <person name="Logue M.E."/>
            <person name="Martin R."/>
            <person name="Neiman A.M."/>
            <person name="Nikolaou E."/>
            <person name="Quail M.A."/>
            <person name="Quinn J."/>
            <person name="Santos M.C."/>
            <person name="Schmitzberger F.F."/>
            <person name="Sherlock G."/>
            <person name="Shah P."/>
            <person name="Silverstein K.A."/>
            <person name="Skrzypek M.S."/>
            <person name="Soll D."/>
            <person name="Staggs R."/>
            <person name="Stansfield I."/>
            <person name="Stumpf M.P."/>
            <person name="Sudbery P.E."/>
            <person name="Srikantha T."/>
            <person name="Zeng Q."/>
            <person name="Berman J."/>
            <person name="Berriman M."/>
            <person name="Heitman J."/>
            <person name="Gow N.A."/>
            <person name="Lorenz M.C."/>
            <person name="Birren B.W."/>
            <person name="Kellis M."/>
            <person name="Cuomo C.A."/>
        </authorList>
    </citation>
    <scope>NUCLEOTIDE SEQUENCE [LARGE SCALE GENOMIC DNA]</scope>
    <source>
        <strain evidence="2">ATCC 11503 / BCRC 21390 / CBS 2605 / JCM 1781 / NBRC 1676 / NRRL YB-4239</strain>
    </source>
</reference>
<dbReference type="EMBL" id="CH981527">
    <property type="protein sequence ID" value="EDK44906.1"/>
    <property type="molecule type" value="Genomic_DNA"/>
</dbReference>
<proteinExistence type="predicted"/>
<sequence>MQFRTTDGYIREIQHVHFKWIHHSFSSNNQLFRLFFTGQRLEQCSDFFCSLPFGKLTQSLLSSPYRGVYNSQKQLTRFWIKDKHTTIYRFGCQITFQCFMNSDTVHICVINKQLRIVVEQFGIIIRIQESFSRLCVVQLQPFSNTLSQNV</sequence>
<dbReference type="AlphaFoldDB" id="A5E0E9"/>
<dbReference type="InParanoid" id="A5E0E9"/>
<protein>
    <submittedName>
        <fullName evidence="1">Uncharacterized protein</fullName>
    </submittedName>
</protein>
<dbReference type="HOGENOM" id="CLU_1740871_0_0_1"/>
<accession>A5E0E9</accession>